<keyword evidence="2" id="KW-0902">Two-component regulatory system</keyword>
<dbReference type="Pfam" id="PF00486">
    <property type="entry name" value="Trans_reg_C"/>
    <property type="match status" value="1"/>
</dbReference>
<gene>
    <name evidence="10" type="primary">yehT_3</name>
    <name evidence="10" type="ORF">NCTC7582_01743</name>
</gene>
<evidence type="ECO:0000313" key="10">
    <source>
        <dbReference type="EMBL" id="SPT98559.1"/>
    </source>
</evidence>
<dbReference type="SUPFAM" id="SSF52172">
    <property type="entry name" value="CheY-like"/>
    <property type="match status" value="1"/>
</dbReference>
<evidence type="ECO:0000259" key="9">
    <source>
        <dbReference type="PROSITE" id="PS51755"/>
    </source>
</evidence>
<evidence type="ECO:0000256" key="4">
    <source>
        <dbReference type="ARBA" id="ARBA00023125"/>
    </source>
</evidence>
<reference evidence="10 11" key="1">
    <citation type="submission" date="2018-06" db="EMBL/GenBank/DDBJ databases">
        <authorList>
            <consortium name="Pathogen Informatics"/>
            <person name="Doyle S."/>
        </authorList>
    </citation>
    <scope>NUCLEOTIDE SEQUENCE [LARGE SCALE GENOMIC DNA]</scope>
    <source>
        <strain evidence="10 11">NCTC7582</strain>
    </source>
</reference>
<dbReference type="GO" id="GO:0032993">
    <property type="term" value="C:protein-DNA complex"/>
    <property type="evidence" value="ECO:0007669"/>
    <property type="project" value="TreeGrafter"/>
</dbReference>
<dbReference type="PROSITE" id="PS50110">
    <property type="entry name" value="RESPONSE_REGULATORY"/>
    <property type="match status" value="1"/>
</dbReference>
<dbReference type="GO" id="GO:0000976">
    <property type="term" value="F:transcription cis-regulatory region binding"/>
    <property type="evidence" value="ECO:0007669"/>
    <property type="project" value="TreeGrafter"/>
</dbReference>
<dbReference type="AlphaFoldDB" id="A0A2X0XHZ9"/>
<evidence type="ECO:0000256" key="1">
    <source>
        <dbReference type="ARBA" id="ARBA00022553"/>
    </source>
</evidence>
<evidence type="ECO:0000259" key="8">
    <source>
        <dbReference type="PROSITE" id="PS50110"/>
    </source>
</evidence>
<protein>
    <submittedName>
        <fullName evidence="10">Response regulator receiver and SARP domain-containing protein</fullName>
    </submittedName>
</protein>
<keyword evidence="1 6" id="KW-0597">Phosphoprotein</keyword>
<dbReference type="InterPro" id="IPR039420">
    <property type="entry name" value="WalR-like"/>
</dbReference>
<evidence type="ECO:0000256" key="3">
    <source>
        <dbReference type="ARBA" id="ARBA00023015"/>
    </source>
</evidence>
<feature type="modified residue" description="4-aspartylphosphate" evidence="6">
    <location>
        <position position="54"/>
    </location>
</feature>
<dbReference type="InterPro" id="IPR036388">
    <property type="entry name" value="WH-like_DNA-bd_sf"/>
</dbReference>
<dbReference type="GO" id="GO:0000156">
    <property type="term" value="F:phosphorelay response regulator activity"/>
    <property type="evidence" value="ECO:0007669"/>
    <property type="project" value="TreeGrafter"/>
</dbReference>
<dbReference type="PANTHER" id="PTHR48111">
    <property type="entry name" value="REGULATOR OF RPOS"/>
    <property type="match status" value="1"/>
</dbReference>
<dbReference type="Proteomes" id="UP000251431">
    <property type="component" value="Unassembled WGS sequence"/>
</dbReference>
<dbReference type="RefSeq" id="WP_112117051.1">
    <property type="nucleotide sequence ID" value="NZ_JARMTG010000015.1"/>
</dbReference>
<evidence type="ECO:0000313" key="11">
    <source>
        <dbReference type="Proteomes" id="UP000251431"/>
    </source>
</evidence>
<proteinExistence type="predicted"/>
<dbReference type="GO" id="GO:0006355">
    <property type="term" value="P:regulation of DNA-templated transcription"/>
    <property type="evidence" value="ECO:0007669"/>
    <property type="project" value="InterPro"/>
</dbReference>
<keyword evidence="5" id="KW-0804">Transcription</keyword>
<feature type="domain" description="OmpR/PhoB-type" evidence="9">
    <location>
        <begin position="134"/>
        <end position="233"/>
    </location>
</feature>
<dbReference type="PROSITE" id="PS51755">
    <property type="entry name" value="OMPR_PHOB"/>
    <property type="match status" value="1"/>
</dbReference>
<evidence type="ECO:0000256" key="5">
    <source>
        <dbReference type="ARBA" id="ARBA00023163"/>
    </source>
</evidence>
<dbReference type="EMBL" id="UAQE01000001">
    <property type="protein sequence ID" value="SPT98559.1"/>
    <property type="molecule type" value="Genomic_DNA"/>
</dbReference>
<dbReference type="SMART" id="SM00862">
    <property type="entry name" value="Trans_reg_C"/>
    <property type="match status" value="1"/>
</dbReference>
<accession>A0A2X0XHZ9</accession>
<dbReference type="CDD" id="cd00383">
    <property type="entry name" value="trans_reg_C"/>
    <property type="match status" value="1"/>
</dbReference>
<name>A0A2X0XHZ9_9BACI</name>
<dbReference type="GO" id="GO:0005829">
    <property type="term" value="C:cytosol"/>
    <property type="evidence" value="ECO:0007669"/>
    <property type="project" value="TreeGrafter"/>
</dbReference>
<dbReference type="InterPro" id="IPR011006">
    <property type="entry name" value="CheY-like_superfamily"/>
</dbReference>
<keyword evidence="3" id="KW-0805">Transcription regulation</keyword>
<dbReference type="PANTHER" id="PTHR48111:SF1">
    <property type="entry name" value="TWO-COMPONENT RESPONSE REGULATOR ORR33"/>
    <property type="match status" value="1"/>
</dbReference>
<evidence type="ECO:0000256" key="2">
    <source>
        <dbReference type="ARBA" id="ARBA00023012"/>
    </source>
</evidence>
<dbReference type="Gene3D" id="3.40.50.2300">
    <property type="match status" value="1"/>
</dbReference>
<dbReference type="Gene3D" id="1.10.10.10">
    <property type="entry name" value="Winged helix-like DNA-binding domain superfamily/Winged helix DNA-binding domain"/>
    <property type="match status" value="1"/>
</dbReference>
<dbReference type="InterPro" id="IPR001867">
    <property type="entry name" value="OmpR/PhoB-type_DNA-bd"/>
</dbReference>
<sequence>MLKAIIVDDEILAINLLEATLHDNSDVTIIGKFVNPLEAIANIPTLKPDILFLDIDMAEMNGIEFASKIADLPFLMDIVFVTAYERFAIEAFNVQAVDYILKPIEKERLMKTIKRISMRRKQFQVKAAVHHIEEEAHIIEDFHFHVHSGRVYIGNTALALSTKEFQIFFFLAQRPGQIFPPSELYKLIWAEESIGHTQALKVHISNLRKKLESVAGHRAKIITVRGSGYKFHFEP</sequence>
<feature type="DNA-binding region" description="OmpR/PhoB-type" evidence="7">
    <location>
        <begin position="134"/>
        <end position="233"/>
    </location>
</feature>
<keyword evidence="4 7" id="KW-0238">DNA-binding</keyword>
<feature type="domain" description="Response regulatory" evidence="8">
    <location>
        <begin position="3"/>
        <end position="117"/>
    </location>
</feature>
<organism evidence="10 11">
    <name type="scientific">Lysinibacillus capsici</name>
    <dbReference type="NCBI Taxonomy" id="2115968"/>
    <lineage>
        <taxon>Bacteria</taxon>
        <taxon>Bacillati</taxon>
        <taxon>Bacillota</taxon>
        <taxon>Bacilli</taxon>
        <taxon>Bacillales</taxon>
        <taxon>Bacillaceae</taxon>
        <taxon>Lysinibacillus</taxon>
    </lineage>
</organism>
<evidence type="ECO:0000256" key="6">
    <source>
        <dbReference type="PROSITE-ProRule" id="PRU00169"/>
    </source>
</evidence>
<dbReference type="SMART" id="SM00448">
    <property type="entry name" value="REC"/>
    <property type="match status" value="1"/>
</dbReference>
<evidence type="ECO:0000256" key="7">
    <source>
        <dbReference type="PROSITE-ProRule" id="PRU01091"/>
    </source>
</evidence>
<dbReference type="Pfam" id="PF00072">
    <property type="entry name" value="Response_reg"/>
    <property type="match status" value="1"/>
</dbReference>
<dbReference type="InterPro" id="IPR001789">
    <property type="entry name" value="Sig_transdc_resp-reg_receiver"/>
</dbReference>